<dbReference type="Proteomes" id="UP001214638">
    <property type="component" value="Unassembled WGS sequence"/>
</dbReference>
<feature type="compositionally biased region" description="Low complexity" evidence="1">
    <location>
        <begin position="43"/>
        <end position="55"/>
    </location>
</feature>
<evidence type="ECO:0000313" key="3">
    <source>
        <dbReference type="Proteomes" id="UP001214638"/>
    </source>
</evidence>
<evidence type="ECO:0000313" key="2">
    <source>
        <dbReference type="EMBL" id="KAK2197033.1"/>
    </source>
</evidence>
<feature type="region of interest" description="Disordered" evidence="1">
    <location>
        <begin position="148"/>
        <end position="167"/>
    </location>
</feature>
<feature type="compositionally biased region" description="Polar residues" evidence="1">
    <location>
        <begin position="215"/>
        <end position="233"/>
    </location>
</feature>
<keyword evidence="3" id="KW-1185">Reference proteome</keyword>
<dbReference type="GeneID" id="94334326"/>
<feature type="region of interest" description="Disordered" evidence="1">
    <location>
        <begin position="195"/>
        <end position="261"/>
    </location>
</feature>
<feature type="compositionally biased region" description="Polar residues" evidence="1">
    <location>
        <begin position="153"/>
        <end position="167"/>
    </location>
</feature>
<accession>A0AAD9UPG0</accession>
<evidence type="ECO:0000256" key="1">
    <source>
        <dbReference type="SAM" id="MobiDB-lite"/>
    </source>
</evidence>
<feature type="region of interest" description="Disordered" evidence="1">
    <location>
        <begin position="38"/>
        <end position="80"/>
    </location>
</feature>
<dbReference type="RefSeq" id="XP_067803875.1">
    <property type="nucleotide sequence ID" value="XM_067945084.1"/>
</dbReference>
<organism evidence="2 3">
    <name type="scientific">Babesia duncani</name>
    <dbReference type="NCBI Taxonomy" id="323732"/>
    <lineage>
        <taxon>Eukaryota</taxon>
        <taxon>Sar</taxon>
        <taxon>Alveolata</taxon>
        <taxon>Apicomplexa</taxon>
        <taxon>Aconoidasida</taxon>
        <taxon>Piroplasmida</taxon>
        <taxon>Babesiidae</taxon>
        <taxon>Babesia</taxon>
    </lineage>
</organism>
<protein>
    <submittedName>
        <fullName evidence="2">Uncharacterized protein</fullName>
    </submittedName>
</protein>
<reference evidence="2" key="1">
    <citation type="journal article" date="2023" name="Nat. Microbiol.">
        <title>Babesia duncani multi-omics identifies virulence factors and drug targets.</title>
        <authorList>
            <person name="Singh P."/>
            <person name="Lonardi S."/>
            <person name="Liang Q."/>
            <person name="Vydyam P."/>
            <person name="Khabirova E."/>
            <person name="Fang T."/>
            <person name="Gihaz S."/>
            <person name="Thekkiniath J."/>
            <person name="Munshi M."/>
            <person name="Abel S."/>
            <person name="Ciampossin L."/>
            <person name="Batugedara G."/>
            <person name="Gupta M."/>
            <person name="Lu X.M."/>
            <person name="Lenz T."/>
            <person name="Chakravarty S."/>
            <person name="Cornillot E."/>
            <person name="Hu Y."/>
            <person name="Ma W."/>
            <person name="Gonzalez L.M."/>
            <person name="Sanchez S."/>
            <person name="Estrada K."/>
            <person name="Sanchez-Flores A."/>
            <person name="Montero E."/>
            <person name="Harb O.S."/>
            <person name="Le Roch K.G."/>
            <person name="Mamoun C.B."/>
        </authorList>
    </citation>
    <scope>NUCLEOTIDE SEQUENCE</scope>
    <source>
        <strain evidence="2">WA1</strain>
    </source>
</reference>
<dbReference type="KEGG" id="bdw:94334326"/>
<proteinExistence type="predicted"/>
<dbReference type="AlphaFoldDB" id="A0AAD9UPG0"/>
<feature type="compositionally biased region" description="Polar residues" evidence="1">
    <location>
        <begin position="243"/>
        <end position="256"/>
    </location>
</feature>
<gene>
    <name evidence="2" type="ORF">BdWA1_000028</name>
</gene>
<name>A0AAD9UPG0_9APIC</name>
<dbReference type="EMBL" id="JALLKP010000001">
    <property type="protein sequence ID" value="KAK2197033.1"/>
    <property type="molecule type" value="Genomic_DNA"/>
</dbReference>
<feature type="compositionally biased region" description="Low complexity" evidence="1">
    <location>
        <begin position="65"/>
        <end position="79"/>
    </location>
</feature>
<comment type="caution">
    <text evidence="2">The sequence shown here is derived from an EMBL/GenBank/DDBJ whole genome shotgun (WGS) entry which is preliminary data.</text>
</comment>
<sequence>MFTSFRNTADQSYNGRGNILAGLFGRTASNGVAESIENREFDSSTSGSRSRYASTLGSPATNERSISPKGSKSSSISESYTPLSRSDQLKILLAREYHSAPACTIDFLNASSSFNLDGTNERDSTETLVDGSGRHIALGDLDAFSTAREPHVPSTSRTSLISSPGSKASVDQNIAKSISKNVELNPVVQEAPVTKRARVDTSTSPLQPEVLPTTDYGSKPTSPEVQPQQSTIDVATRVDDEANAQSTRRSNASSSGKLVESERRDLPVYCRSLLYRIRVPLWQRLKRGCELNAGRYEVNSPQVSGSRTNLSCDRVGRSINRSIPRVETMETLAPLHLSDLDTDGEADGGSNSPVHTFTKNPGNFRHCFMSIPSSSKKKSKGIVMDGKLWLPGKLILLGSKSFSKKS</sequence>